<evidence type="ECO:0000313" key="9">
    <source>
        <dbReference type="EMBL" id="RAK81592.1"/>
    </source>
</evidence>
<dbReference type="Pfam" id="PF16073">
    <property type="entry name" value="SAT"/>
    <property type="match status" value="1"/>
</dbReference>
<dbReference type="CDD" id="cd00833">
    <property type="entry name" value="PKS"/>
    <property type="match status" value="1"/>
</dbReference>
<dbReference type="SMART" id="SM00827">
    <property type="entry name" value="PKS_AT"/>
    <property type="match status" value="1"/>
</dbReference>
<dbReference type="Pfam" id="PF14765">
    <property type="entry name" value="PS-DH"/>
    <property type="match status" value="1"/>
</dbReference>
<keyword evidence="3" id="KW-0808">Transferase</keyword>
<dbReference type="FunFam" id="3.10.129.110:FF:000001">
    <property type="entry name" value="Sterigmatocystin biosynthesis polyketide synthase"/>
    <property type="match status" value="1"/>
</dbReference>
<evidence type="ECO:0000259" key="8">
    <source>
        <dbReference type="PROSITE" id="PS52019"/>
    </source>
</evidence>
<dbReference type="InterPro" id="IPR049551">
    <property type="entry name" value="PKS_DH_C"/>
</dbReference>
<dbReference type="InterPro" id="IPR020802">
    <property type="entry name" value="TesA-like"/>
</dbReference>
<dbReference type="InterPro" id="IPR020841">
    <property type="entry name" value="PKS_Beta-ketoAc_synthase_dom"/>
</dbReference>
<dbReference type="SMART" id="SM00825">
    <property type="entry name" value="PKS_KS"/>
    <property type="match status" value="1"/>
</dbReference>
<dbReference type="InterPro" id="IPR016035">
    <property type="entry name" value="Acyl_Trfase/lysoPLipase"/>
</dbReference>
<feature type="region of interest" description="N-terminal hotdog fold" evidence="4">
    <location>
        <begin position="1314"/>
        <end position="1456"/>
    </location>
</feature>
<dbReference type="Pfam" id="PF00109">
    <property type="entry name" value="ketoacyl-synt"/>
    <property type="match status" value="1"/>
</dbReference>
<dbReference type="SUPFAM" id="SSF52151">
    <property type="entry name" value="FabD/lysophospholipase-like"/>
    <property type="match status" value="1"/>
</dbReference>
<protein>
    <submittedName>
        <fullName evidence="9">Putative polyketide synthase</fullName>
    </submittedName>
</protein>
<feature type="region of interest" description="Disordered" evidence="5">
    <location>
        <begin position="1754"/>
        <end position="1793"/>
    </location>
</feature>
<dbReference type="InterPro" id="IPR014031">
    <property type="entry name" value="Ketoacyl_synth_C"/>
</dbReference>
<feature type="domain" description="Ketosynthase family 3 (KS3)" evidence="7">
    <location>
        <begin position="372"/>
        <end position="808"/>
    </location>
</feature>
<sequence length="2171" mass="232922">MEPRSRDILVVGDQSVDPNPFLVHALVKKPTPLLQAFLRDVQPLLRREIEGLPYGTRSLIPAFASLHELVEQYQRQGVHLASLDSALTCLAQFTHFIGVCEENPRAYLQPGTLIIGTCTGLLAASAIASSDSLIALIPLAVETVRLAFRLGATAARKAESLEASQTPWTSLVTGVDSTTVSVAVEEFNQTQGLRSSHRVYVSSVATNSIAVSGPPSLRARLFEASPLLQGVHHRTLPIHAPYHAPHLFAAESDILDAASIDILNRYHQIHTVCGFNASSTRSTSALFTECIDRILRECMDWNQLVTASLNSLAPLNAPSYRILSLGPTPLGNALASALKHEQPAGLKLTLEDHASWLATNSVPAYLSSSPAGCNIAIIGMAGRFPDAADHEAFWELLAQGLDVHRKVPPDRFDVDAHTDPSGNGKNKSHTPYGCFIEEPGKFDPRFFNMSPREAKQTDPMQRLAITTAYEAMESAGFVLNRTPTTHAHRVGTFYGQTSDDWREINAAENIDTYFITGGVRAFGPGRMNYHFGFSGPSFSLDTACSSSFAAIQLACTSLRAGDCDTVFAGGMNVLTNPDIFAGLSKGQFLSKTGSCKTYDNAADGYCRGDGVVTVILKRAEDALRENDPILGIIRGTATNHSAEAVSITHPHAGAQTYLFQKIMSDVGVDPREVDYVEMHGTGTQAGDGIEIQSVTNVFAPPGPHQRGPRHQPLYIGSAKANIGHGEAVSGVSALVKVLLMFQKNLIPPHCGIKGVINQGFPSDLQARGVQIASRLTPFPKPAKGGRRRMVFVNNFSAAGGNSAMLVEDAPERPVGAVDTSKAVSAAVVAVSAKSLASFGNNARSLLAWIEQNPDVQLADLAYTTTARRNHYTYRVAFAVDSVAQLRQKLQTYVDRNPSPRALSLSRPPAVAFVFTGQGAQYAGMGQALFAGCIPFRNQLQQLDELATAQGFPSFLGVIDGSQAGDLTAQSPVVTQLASTALQMALADLWKSWGIVPAAVLGHSLGEYAALYAAGVLSAMDALFLVGRRAQLLEAACVAHSHGMLAVQGAIPAAELLRLVVVDDDDNDDSDAAIGVACLNSKTETVLAGPVEAIARAKETLAAARPDLRCIALKVPFAFHSAQVDPILDALAQAAEPIVFHPPRIPILSPVSASVIDRAGIVDPAYLTRHAREPVNFVGALHTAATQGVISPQTVWLELGPHPICSSMVQSALGPDSVVCAALQRKESGWKATATALSTLYQAGVPVDWNEVHAGLEQTKGVQVLRLPTYSFDEKTYWLDYTNNWTLTKGERLPASSETVPAAPEPQRFSTTSIQRIVSETVQPDGGVEVVAEADLHEPKLKAVISGHRVGGAPLCPSSLNADMAFTLAKYAFQLGQAPEGSVEAEPHMNICKMESSAPLILDLQRASQTLTIRGVFDPVHRRCQVSFHTGTLQHAQCEVRFEDAAQWAAEFQRHAFLVQSRIDSLQQRDRPGTHSLYRGMAYKLFTALVDYSPTFQGMEQVALDSANLEATARVRLQTTPHDGEFLVSPYHTDSVAHISGFVMNATDAIDSAAQIYISHGWESMRFVRRLEVGREYRSYVKMSPVSEGSKMVSGDVYVLEGQEIIGVVGGLRFQCVPRKLMLTLLGIKGSPSGGAPQLGSAKVTGAAAAASSVVRKEPSAPIQRRSSPSKPAPQLPTLPPPSASTLPRVLDIIAAEVGCAVSELGDNIPFADLGVDSLMSLSITARFREELEINLGNSIFQELSTVGELKAHLADSSTAPTPPLTDFPSDKESSTEGELTKVHTPVESDDEAGVLVLSDSEDDDTLSRTGMIIRATIAEELGVELSEVGDTVDLSQMGLDSLMSLAILGSLREKTGLTFSPDFLIEHPTVEGMLGALGLSPSPVPKPVPEPAPASTNPTPPKSLPPAPIILLSGNPKTATRKLFLLPDGSGAAFSYATIPALDDTTAVYAMNSPFMRDPHNFTVSVPDVTTQYLHAIKSRQPSGPYLLGGWSAGGVMAYELTRQLLARGEVVEKLVLIDSPFPVGLEALPPVFHEFCNRIGLLGDGQTKTPEWLLPHFRATVTQLTAYSEELARKMPVDVRRMPATTVIWARDGVVKNPGDPEPQWEKGVRMPNSMAWLCGNRLDLGENGWEALVGRGKVRCVSMEGNHFTMMREPLAAEVGRLVKEALDV</sequence>
<dbReference type="SUPFAM" id="SSF53901">
    <property type="entry name" value="Thiolase-like"/>
    <property type="match status" value="1"/>
</dbReference>
<dbReference type="InterPro" id="IPR018201">
    <property type="entry name" value="Ketoacyl_synth_AS"/>
</dbReference>
<feature type="compositionally biased region" description="Pro residues" evidence="5">
    <location>
        <begin position="1670"/>
        <end position="1682"/>
    </location>
</feature>
<accession>A0A8G1RX14</accession>
<dbReference type="SMART" id="SM00824">
    <property type="entry name" value="PKS_TE"/>
    <property type="match status" value="1"/>
</dbReference>
<dbReference type="RefSeq" id="XP_040805602.1">
    <property type="nucleotide sequence ID" value="XM_040949600.1"/>
</dbReference>
<evidence type="ECO:0000256" key="1">
    <source>
        <dbReference type="ARBA" id="ARBA00022450"/>
    </source>
</evidence>
<dbReference type="FunFam" id="3.40.50.1820:FF:000116">
    <property type="entry name" value="Sterigmatocystin biosynthesis polyketide synthase"/>
    <property type="match status" value="1"/>
</dbReference>
<evidence type="ECO:0000259" key="6">
    <source>
        <dbReference type="PROSITE" id="PS50075"/>
    </source>
</evidence>
<dbReference type="Pfam" id="PF00975">
    <property type="entry name" value="Thioesterase"/>
    <property type="match status" value="1"/>
</dbReference>
<feature type="compositionally biased region" description="Basic and acidic residues" evidence="5">
    <location>
        <begin position="1768"/>
        <end position="1786"/>
    </location>
</feature>
<dbReference type="InterPro" id="IPR030918">
    <property type="entry name" value="PT_fungal_PKS"/>
</dbReference>
<gene>
    <name evidence="9" type="ORF">BO72DRAFT_516643</name>
</gene>
<dbReference type="InterPro" id="IPR042104">
    <property type="entry name" value="PKS_dehydratase_sf"/>
</dbReference>
<evidence type="ECO:0000313" key="10">
    <source>
        <dbReference type="Proteomes" id="UP000249789"/>
    </source>
</evidence>
<dbReference type="InterPro" id="IPR001031">
    <property type="entry name" value="Thioesterase"/>
</dbReference>
<dbReference type="GO" id="GO:0031177">
    <property type="term" value="F:phosphopantetheine binding"/>
    <property type="evidence" value="ECO:0007669"/>
    <property type="project" value="InterPro"/>
</dbReference>
<dbReference type="GO" id="GO:0004312">
    <property type="term" value="F:fatty acid synthase activity"/>
    <property type="evidence" value="ECO:0007669"/>
    <property type="project" value="TreeGrafter"/>
</dbReference>
<dbReference type="Gene3D" id="3.30.70.3290">
    <property type="match status" value="1"/>
</dbReference>
<dbReference type="GO" id="GO:0004315">
    <property type="term" value="F:3-oxoacyl-[acyl-carrier-protein] synthase activity"/>
    <property type="evidence" value="ECO:0007669"/>
    <property type="project" value="InterPro"/>
</dbReference>
<dbReference type="Gene3D" id="3.40.366.10">
    <property type="entry name" value="Malonyl-Coenzyme A Acyl Carrier Protein, domain 2"/>
    <property type="match status" value="2"/>
</dbReference>
<feature type="domain" description="Carrier" evidence="6">
    <location>
        <begin position="1683"/>
        <end position="1757"/>
    </location>
</feature>
<dbReference type="EMBL" id="KZ824625">
    <property type="protein sequence ID" value="RAK81592.1"/>
    <property type="molecule type" value="Genomic_DNA"/>
</dbReference>
<evidence type="ECO:0000259" key="7">
    <source>
        <dbReference type="PROSITE" id="PS52004"/>
    </source>
</evidence>
<dbReference type="GO" id="GO:0044550">
    <property type="term" value="P:secondary metabolite biosynthetic process"/>
    <property type="evidence" value="ECO:0007669"/>
    <property type="project" value="TreeGrafter"/>
</dbReference>
<keyword evidence="1" id="KW-0596">Phosphopantetheine</keyword>
<keyword evidence="2" id="KW-0597">Phosphoprotein</keyword>
<dbReference type="GO" id="GO:0006633">
    <property type="term" value="P:fatty acid biosynthetic process"/>
    <property type="evidence" value="ECO:0007669"/>
    <property type="project" value="InterPro"/>
</dbReference>
<dbReference type="PROSITE" id="PS00606">
    <property type="entry name" value="KS3_1"/>
    <property type="match status" value="1"/>
</dbReference>
<dbReference type="NCBIfam" id="TIGR04532">
    <property type="entry name" value="PT_fungal_PKS"/>
    <property type="match status" value="1"/>
</dbReference>
<dbReference type="SMART" id="SM00823">
    <property type="entry name" value="PKS_PP"/>
    <property type="match status" value="2"/>
</dbReference>
<dbReference type="Proteomes" id="UP000249789">
    <property type="component" value="Unassembled WGS sequence"/>
</dbReference>
<dbReference type="InterPro" id="IPR009081">
    <property type="entry name" value="PP-bd_ACP"/>
</dbReference>
<dbReference type="SUPFAM" id="SSF53474">
    <property type="entry name" value="alpha/beta-Hydrolases"/>
    <property type="match status" value="1"/>
</dbReference>
<feature type="domain" description="PKS/mFAS DH" evidence="8">
    <location>
        <begin position="1314"/>
        <end position="1622"/>
    </location>
</feature>
<feature type="compositionally biased region" description="Pro residues" evidence="5">
    <location>
        <begin position="1882"/>
        <end position="1908"/>
    </location>
</feature>
<proteinExistence type="predicted"/>
<dbReference type="PROSITE" id="PS50075">
    <property type="entry name" value="CARRIER"/>
    <property type="match status" value="2"/>
</dbReference>
<dbReference type="InterPro" id="IPR032088">
    <property type="entry name" value="SAT"/>
</dbReference>
<dbReference type="FunFam" id="1.10.1200.10:FF:000011">
    <property type="entry name" value="Sterigmatocystin biosynthesis polyketide synthase"/>
    <property type="match status" value="1"/>
</dbReference>
<evidence type="ECO:0000256" key="5">
    <source>
        <dbReference type="SAM" id="MobiDB-lite"/>
    </source>
</evidence>
<feature type="region of interest" description="Disordered" evidence="5">
    <location>
        <begin position="1656"/>
        <end position="1683"/>
    </location>
</feature>
<dbReference type="InterPro" id="IPR014043">
    <property type="entry name" value="Acyl_transferase_dom"/>
</dbReference>
<dbReference type="InterPro" id="IPR006162">
    <property type="entry name" value="Ppantetheine_attach_site"/>
</dbReference>
<dbReference type="Pfam" id="PF00698">
    <property type="entry name" value="Acyl_transf_1"/>
    <property type="match status" value="1"/>
</dbReference>
<dbReference type="Pfam" id="PF00550">
    <property type="entry name" value="PP-binding"/>
    <property type="match status" value="2"/>
</dbReference>
<reference evidence="9 10" key="1">
    <citation type="submission" date="2018-02" db="EMBL/GenBank/DDBJ databases">
        <title>The genomes of Aspergillus section Nigri reveals drivers in fungal speciation.</title>
        <authorList>
            <consortium name="DOE Joint Genome Institute"/>
            <person name="Vesth T.C."/>
            <person name="Nybo J."/>
            <person name="Theobald S."/>
            <person name="Brandl J."/>
            <person name="Frisvad J.C."/>
            <person name="Nielsen K.F."/>
            <person name="Lyhne E.K."/>
            <person name="Kogle M.E."/>
            <person name="Kuo A."/>
            <person name="Riley R."/>
            <person name="Clum A."/>
            <person name="Nolan M."/>
            <person name="Lipzen A."/>
            <person name="Salamov A."/>
            <person name="Henrissat B."/>
            <person name="Wiebenga A."/>
            <person name="De vries R.P."/>
            <person name="Grigoriev I.V."/>
            <person name="Mortensen U.H."/>
            <person name="Andersen M.R."/>
            <person name="Baker S.E."/>
        </authorList>
    </citation>
    <scope>NUCLEOTIDE SEQUENCE [LARGE SCALE GENOMIC DNA]</scope>
    <source>
        <strain evidence="9 10">CBS 313.89</strain>
    </source>
</reference>
<dbReference type="InterPro" id="IPR001227">
    <property type="entry name" value="Ac_transferase_dom_sf"/>
</dbReference>
<feature type="active site" description="Proton donor; for dehydratase activity" evidence="4">
    <location>
        <position position="1533"/>
    </location>
</feature>
<dbReference type="Pfam" id="PF22621">
    <property type="entry name" value="CurL-like_PKS_C"/>
    <property type="match status" value="1"/>
</dbReference>
<dbReference type="PANTHER" id="PTHR43775">
    <property type="entry name" value="FATTY ACID SYNTHASE"/>
    <property type="match status" value="1"/>
</dbReference>
<feature type="domain" description="Carrier" evidence="6">
    <location>
        <begin position="1804"/>
        <end position="1881"/>
    </location>
</feature>
<name>A0A8G1RX14_9EURO</name>
<dbReference type="InterPro" id="IPR016039">
    <property type="entry name" value="Thiolase-like"/>
</dbReference>
<dbReference type="InterPro" id="IPR020806">
    <property type="entry name" value="PKS_PP-bd"/>
</dbReference>
<dbReference type="InterPro" id="IPR050091">
    <property type="entry name" value="PKS_NRPS_Biosynth_Enz"/>
</dbReference>
<dbReference type="PROSITE" id="PS00012">
    <property type="entry name" value="PHOSPHOPANTETHEINE"/>
    <property type="match status" value="1"/>
</dbReference>
<evidence type="ECO:0000256" key="3">
    <source>
        <dbReference type="ARBA" id="ARBA00022679"/>
    </source>
</evidence>
<dbReference type="PROSITE" id="PS52019">
    <property type="entry name" value="PKS_MFAS_DH"/>
    <property type="match status" value="1"/>
</dbReference>
<feature type="region of interest" description="Disordered" evidence="5">
    <location>
        <begin position="1877"/>
        <end position="1909"/>
    </location>
</feature>
<evidence type="ECO:0000256" key="4">
    <source>
        <dbReference type="PROSITE-ProRule" id="PRU01363"/>
    </source>
</evidence>
<dbReference type="InterPro" id="IPR049900">
    <property type="entry name" value="PKS_mFAS_DH"/>
</dbReference>
<feature type="region of interest" description="C-terminal hotdog fold" evidence="4">
    <location>
        <begin position="1473"/>
        <end position="1622"/>
    </location>
</feature>
<evidence type="ECO:0000256" key="2">
    <source>
        <dbReference type="ARBA" id="ARBA00022553"/>
    </source>
</evidence>
<dbReference type="OrthoDB" id="329835at2759"/>
<keyword evidence="10" id="KW-1185">Reference proteome</keyword>
<dbReference type="PANTHER" id="PTHR43775:SF37">
    <property type="entry name" value="SI:DKEY-61P9.11"/>
    <property type="match status" value="1"/>
</dbReference>
<dbReference type="GeneID" id="63866934"/>
<dbReference type="InterPro" id="IPR029058">
    <property type="entry name" value="AB_hydrolase_fold"/>
</dbReference>
<dbReference type="InterPro" id="IPR014030">
    <property type="entry name" value="Ketoacyl_synth_N"/>
</dbReference>
<dbReference type="InterPro" id="IPR036736">
    <property type="entry name" value="ACP-like_sf"/>
</dbReference>
<dbReference type="Gene3D" id="3.40.50.1820">
    <property type="entry name" value="alpha/beta hydrolase"/>
    <property type="match status" value="1"/>
</dbReference>
<dbReference type="Gene3D" id="3.40.47.10">
    <property type="match status" value="1"/>
</dbReference>
<dbReference type="PROSITE" id="PS52004">
    <property type="entry name" value="KS3_2"/>
    <property type="match status" value="1"/>
</dbReference>
<dbReference type="VEuPathDB" id="FungiDB:BO72DRAFT_516643"/>
<dbReference type="Gene3D" id="1.10.1200.10">
    <property type="entry name" value="ACP-like"/>
    <property type="match status" value="2"/>
</dbReference>
<dbReference type="SUPFAM" id="SSF47336">
    <property type="entry name" value="ACP-like"/>
    <property type="match status" value="2"/>
</dbReference>
<dbReference type="Gene3D" id="3.10.129.110">
    <property type="entry name" value="Polyketide synthase dehydratase"/>
    <property type="match status" value="1"/>
</dbReference>
<organism evidence="9 10">
    <name type="scientific">Aspergillus fijiensis CBS 313.89</name>
    <dbReference type="NCBI Taxonomy" id="1448319"/>
    <lineage>
        <taxon>Eukaryota</taxon>
        <taxon>Fungi</taxon>
        <taxon>Dikarya</taxon>
        <taxon>Ascomycota</taxon>
        <taxon>Pezizomycotina</taxon>
        <taxon>Eurotiomycetes</taxon>
        <taxon>Eurotiomycetidae</taxon>
        <taxon>Eurotiales</taxon>
        <taxon>Aspergillaceae</taxon>
        <taxon>Aspergillus</taxon>
    </lineage>
</organism>
<dbReference type="Pfam" id="PF02801">
    <property type="entry name" value="Ketoacyl-synt_C"/>
    <property type="match status" value="1"/>
</dbReference>
<feature type="active site" description="Proton acceptor; for dehydratase activity" evidence="4">
    <location>
        <position position="1347"/>
    </location>
</feature>